<name>A0A387H8B3_9ACTN</name>
<dbReference type="AlphaFoldDB" id="A0A387H8B3"/>
<evidence type="ECO:0008006" key="3">
    <source>
        <dbReference type="Google" id="ProtNLM"/>
    </source>
</evidence>
<evidence type="ECO:0000313" key="1">
    <source>
        <dbReference type="EMBL" id="AYG78871.1"/>
    </source>
</evidence>
<evidence type="ECO:0000313" key="2">
    <source>
        <dbReference type="Proteomes" id="UP000271554"/>
    </source>
</evidence>
<reference evidence="1 2" key="1">
    <citation type="submission" date="2018-10" db="EMBL/GenBank/DDBJ databases">
        <title>Relationship between Morphology and Antimicrobial Activity in Streptomyces.</title>
        <authorList>
            <person name="Kang H.J."/>
            <person name="Kim S.B."/>
        </authorList>
    </citation>
    <scope>NUCLEOTIDE SEQUENCE [LARGE SCALE GENOMIC DNA]</scope>
    <source>
        <strain evidence="1 2">BH38</strain>
    </source>
</reference>
<keyword evidence="2" id="KW-1185">Reference proteome</keyword>
<dbReference type="Pfam" id="PF14023">
    <property type="entry name" value="Bestrophin-like"/>
    <property type="match status" value="1"/>
</dbReference>
<dbReference type="EMBL" id="CP032698">
    <property type="protein sequence ID" value="AYG78871.1"/>
    <property type="molecule type" value="Genomic_DNA"/>
</dbReference>
<organism evidence="1 2">
    <name type="scientific">Streptomyces hundungensis</name>
    <dbReference type="NCBI Taxonomy" id="1077946"/>
    <lineage>
        <taxon>Bacteria</taxon>
        <taxon>Bacillati</taxon>
        <taxon>Actinomycetota</taxon>
        <taxon>Actinomycetes</taxon>
        <taxon>Kitasatosporales</taxon>
        <taxon>Streptomycetaceae</taxon>
        <taxon>Streptomyces</taxon>
    </lineage>
</organism>
<accession>A0A387H8B3</accession>
<dbReference type="KEGG" id="shun:DWB77_00980"/>
<dbReference type="RefSeq" id="WP_246033412.1">
    <property type="nucleotide sequence ID" value="NZ_CP032698.1"/>
</dbReference>
<dbReference type="Proteomes" id="UP000271554">
    <property type="component" value="Chromosome"/>
</dbReference>
<protein>
    <recommendedName>
        <fullName evidence="3">DUF4239 domain-containing protein</fullName>
    </recommendedName>
</protein>
<proteinExistence type="predicted"/>
<sequence length="251" mass="27205">MSPAMQALAITLAVALVAAATVVAKHRFFPPDPDDEPREDVAEYISMMVGVLYALVLGLALVSVWETSDNASSHVQAEAGALHQTYLVADALPPDERSRVRAISEQYARHVVDNEWPRMAARDDLGSEGWTMLDQLRAAARVPATATPAQQMAAQELLSQLGTLDEARRGREGDAQSSLSPVLWLGLILGGVLTVAFMFLFGIQRNLTHIVMVMGLAALITFLVLLIHELDAPFGGYLGTDTSAFSRYFKV</sequence>
<gene>
    <name evidence="1" type="ORF">DWB77_00980</name>
</gene>
<dbReference type="InterPro" id="IPR025333">
    <property type="entry name" value="DUF4239"/>
</dbReference>